<name>A0AAP0PJJ0_9MAGN</name>
<sequence>MSAQSPHQVPKPGPMLCGNHDLAFSAFVGVLPPPCDGSEFRETWREFEHNEEREGWFKGDGYEGMHLQGRRWAGVIEERLNLDREALMAKGIRRDGERTPKREEDDRGGRFRCRSVQVGLLFRLFRFFRPVFVLFDEDLWSKSVLVSFSVTSMASFRRCCVGSETKSAVRSSDEERGGDNYKYNAASSTDTVKYSLERFEI</sequence>
<gene>
    <name evidence="1" type="ORF">Syun_013110</name>
</gene>
<dbReference type="Proteomes" id="UP001420932">
    <property type="component" value="Unassembled WGS sequence"/>
</dbReference>
<dbReference type="EMBL" id="JBBNAF010000005">
    <property type="protein sequence ID" value="KAK9143710.1"/>
    <property type="molecule type" value="Genomic_DNA"/>
</dbReference>
<dbReference type="PANTHER" id="PTHR47474">
    <property type="entry name" value="TYROSINE-PROTEIN PHOSPHATASE RLPH2"/>
    <property type="match status" value="1"/>
</dbReference>
<protein>
    <submittedName>
        <fullName evidence="1">Uncharacterized protein</fullName>
    </submittedName>
</protein>
<keyword evidence="2" id="KW-1185">Reference proteome</keyword>
<dbReference type="PANTHER" id="PTHR47474:SF1">
    <property type="entry name" value="TYROSINE-PROTEIN PHOSPHATASE RLPH2"/>
    <property type="match status" value="1"/>
</dbReference>
<reference evidence="1 2" key="1">
    <citation type="submission" date="2024-01" db="EMBL/GenBank/DDBJ databases">
        <title>Genome assemblies of Stephania.</title>
        <authorList>
            <person name="Yang L."/>
        </authorList>
    </citation>
    <scope>NUCLEOTIDE SEQUENCE [LARGE SCALE GENOMIC DNA]</scope>
    <source>
        <strain evidence="1">YNDBR</strain>
        <tissue evidence="1">Leaf</tissue>
    </source>
</reference>
<dbReference type="AlphaFoldDB" id="A0AAP0PJJ0"/>
<evidence type="ECO:0000313" key="1">
    <source>
        <dbReference type="EMBL" id="KAK9143710.1"/>
    </source>
</evidence>
<proteinExistence type="predicted"/>
<accession>A0AAP0PJJ0</accession>
<organism evidence="1 2">
    <name type="scientific">Stephania yunnanensis</name>
    <dbReference type="NCBI Taxonomy" id="152371"/>
    <lineage>
        <taxon>Eukaryota</taxon>
        <taxon>Viridiplantae</taxon>
        <taxon>Streptophyta</taxon>
        <taxon>Embryophyta</taxon>
        <taxon>Tracheophyta</taxon>
        <taxon>Spermatophyta</taxon>
        <taxon>Magnoliopsida</taxon>
        <taxon>Ranunculales</taxon>
        <taxon>Menispermaceae</taxon>
        <taxon>Menispermoideae</taxon>
        <taxon>Cissampelideae</taxon>
        <taxon>Stephania</taxon>
    </lineage>
</organism>
<evidence type="ECO:0000313" key="2">
    <source>
        <dbReference type="Proteomes" id="UP001420932"/>
    </source>
</evidence>
<comment type="caution">
    <text evidence="1">The sequence shown here is derived from an EMBL/GenBank/DDBJ whole genome shotgun (WGS) entry which is preliminary data.</text>
</comment>